<feature type="transmembrane region" description="Helical" evidence="2">
    <location>
        <begin position="20"/>
        <end position="38"/>
    </location>
</feature>
<reference evidence="6 7" key="1">
    <citation type="submission" date="2018-10" db="EMBL/GenBank/DDBJ databases">
        <title>Natrarchaeobius chitinivorans gen. nov., sp. nov., and Natrarchaeobius haloalkaliphilus sp. nov., alkaliphilic, chitin-utilizing haloarchaea from hypersaline alkaline lakes.</title>
        <authorList>
            <person name="Sorokin D.Y."/>
            <person name="Elcheninov A.G."/>
            <person name="Kostrikina N.A."/>
            <person name="Bale N.J."/>
            <person name="Sinninghe Damste J.S."/>
            <person name="Khijniak T.V."/>
            <person name="Kublanov I.V."/>
            <person name="Toshchakov S.V."/>
        </authorList>
    </citation>
    <scope>NUCLEOTIDE SEQUENCE [LARGE SCALE GENOMIC DNA]</scope>
    <source>
        <strain evidence="6 7">AArcht4T</strain>
    </source>
</reference>
<keyword evidence="2" id="KW-0812">Transmembrane</keyword>
<dbReference type="Pfam" id="PF26237">
    <property type="entry name" value="DUF8054_C"/>
    <property type="match status" value="1"/>
</dbReference>
<evidence type="ECO:0000259" key="5">
    <source>
        <dbReference type="Pfam" id="PF26238"/>
    </source>
</evidence>
<feature type="transmembrane region" description="Helical" evidence="2">
    <location>
        <begin position="44"/>
        <end position="63"/>
    </location>
</feature>
<evidence type="ECO:0000256" key="2">
    <source>
        <dbReference type="SAM" id="Phobius"/>
    </source>
</evidence>
<keyword evidence="2" id="KW-1133">Transmembrane helix</keyword>
<dbReference type="Proteomes" id="UP000282323">
    <property type="component" value="Unassembled WGS sequence"/>
</dbReference>
<keyword evidence="2" id="KW-0472">Membrane</keyword>
<dbReference type="EMBL" id="REGA01000021">
    <property type="protein sequence ID" value="RQG91044.1"/>
    <property type="molecule type" value="Genomic_DNA"/>
</dbReference>
<dbReference type="InterPro" id="IPR058674">
    <property type="entry name" value="DUF8054_N"/>
</dbReference>
<gene>
    <name evidence="6" type="ORF">EA473_19045</name>
</gene>
<dbReference type="Pfam" id="PF26238">
    <property type="entry name" value="DUF8054_M"/>
    <property type="match status" value="1"/>
</dbReference>
<dbReference type="Pfam" id="PF26236">
    <property type="entry name" value="DUF8054_N"/>
    <property type="match status" value="1"/>
</dbReference>
<proteinExistence type="predicted"/>
<feature type="region of interest" description="Disordered" evidence="1">
    <location>
        <begin position="93"/>
        <end position="152"/>
    </location>
</feature>
<dbReference type="RefSeq" id="WP_124197168.1">
    <property type="nucleotide sequence ID" value="NZ_REGA01000021.1"/>
</dbReference>
<dbReference type="OrthoDB" id="292134at2157"/>
<evidence type="ECO:0000259" key="3">
    <source>
        <dbReference type="Pfam" id="PF26236"/>
    </source>
</evidence>
<feature type="domain" description="DUF8054" evidence="4">
    <location>
        <begin position="288"/>
        <end position="328"/>
    </location>
</feature>
<dbReference type="InterPro" id="IPR058675">
    <property type="entry name" value="DUF8054_C"/>
</dbReference>
<name>A0A3N6LU37_NATCH</name>
<accession>A0A3N6LU37</accession>
<comment type="caution">
    <text evidence="6">The sequence shown here is derived from an EMBL/GenBank/DDBJ whole genome shotgun (WGS) entry which is preliminary data.</text>
</comment>
<keyword evidence="7" id="KW-1185">Reference proteome</keyword>
<dbReference type="InterPro" id="IPR058775">
    <property type="entry name" value="DUF8054_M"/>
</dbReference>
<evidence type="ECO:0000313" key="6">
    <source>
        <dbReference type="EMBL" id="RQG91044.1"/>
    </source>
</evidence>
<organism evidence="6 7">
    <name type="scientific">Natrarchaeobius chitinivorans</name>
    <dbReference type="NCBI Taxonomy" id="1679083"/>
    <lineage>
        <taxon>Archaea</taxon>
        <taxon>Methanobacteriati</taxon>
        <taxon>Methanobacteriota</taxon>
        <taxon>Stenosarchaea group</taxon>
        <taxon>Halobacteria</taxon>
        <taxon>Halobacteriales</taxon>
        <taxon>Natrialbaceae</taxon>
        <taxon>Natrarchaeobius</taxon>
    </lineage>
</organism>
<evidence type="ECO:0000313" key="7">
    <source>
        <dbReference type="Proteomes" id="UP000282323"/>
    </source>
</evidence>
<feature type="domain" description="DUF8054" evidence="5">
    <location>
        <begin position="159"/>
        <end position="285"/>
    </location>
</feature>
<evidence type="ECO:0000256" key="1">
    <source>
        <dbReference type="SAM" id="MobiDB-lite"/>
    </source>
</evidence>
<feature type="domain" description="DUF8054" evidence="3">
    <location>
        <begin position="6"/>
        <end position="86"/>
    </location>
</feature>
<protein>
    <submittedName>
        <fullName evidence="6">Uncharacterized protein</fullName>
    </submittedName>
</protein>
<evidence type="ECO:0000259" key="4">
    <source>
        <dbReference type="Pfam" id="PF26237"/>
    </source>
</evidence>
<dbReference type="AlphaFoldDB" id="A0A3N6LU37"/>
<sequence length="335" mass="35708">MKKAIVDRLRQPEYTGDNRCGACTAVNVLIAGAIGALVARKSKLAGAVAVGASLVLISLRGYLVPGTPTLTKRYLPPEVLGWFGKESEPEIHGGLGAVDASPAGASTEPPAGADTESPAVGSASTADEGRELAFEGSQAEDGDDGADTAGNEQASIPSAEAYFLERGVVEPCEDVDDLCLTDEFETAWTDEIDRIDADTVDATDAMSAFGFDDLVDDPADDDEFEIERHDDARVLLRDGRLIGKWPSQAALVADVTAARILEERDDDWDAYRFEARGQLLNGLRLFLETCPTTGGEVVMGEETVESCCRSHDVVAVTCEETGERLFEHPVPEPES</sequence>